<dbReference type="RefSeq" id="WP_257931973.1">
    <property type="nucleotide sequence ID" value="NZ_JAMZED010000032.1"/>
</dbReference>
<organism evidence="2 3">
    <name type="scientific">Bacteroides muris</name>
    <name type="common">ex Fokt et al. 2023</name>
    <dbReference type="NCBI Taxonomy" id="2937417"/>
    <lineage>
        <taxon>Bacteria</taxon>
        <taxon>Pseudomonadati</taxon>
        <taxon>Bacteroidota</taxon>
        <taxon>Bacteroidia</taxon>
        <taxon>Bacteroidales</taxon>
        <taxon>Bacteroidaceae</taxon>
        <taxon>Bacteroides</taxon>
    </lineage>
</organism>
<name>A0A9X2SU07_9BACE</name>
<reference evidence="2" key="1">
    <citation type="journal article" date="2022" name="Arch. Microbiol.">
        <title>Bacteroides muris sp. nov. isolated from the cecum of wild-derived house mice.</title>
        <authorList>
            <person name="Fokt H."/>
            <person name="Unni R."/>
            <person name="Repnik U."/>
            <person name="Schmitz R.A."/>
            <person name="Bramkamp M."/>
            <person name="Baines J.F."/>
            <person name="Unterweger D."/>
        </authorList>
    </citation>
    <scope>NUCLEOTIDE SEQUENCE</scope>
    <source>
        <strain evidence="2">KH365_2</strain>
    </source>
</reference>
<proteinExistence type="predicted"/>
<keyword evidence="3" id="KW-1185">Reference proteome</keyword>
<feature type="region of interest" description="Disordered" evidence="1">
    <location>
        <begin position="1"/>
        <end position="24"/>
    </location>
</feature>
<dbReference type="Proteomes" id="UP001143192">
    <property type="component" value="Unassembled WGS sequence"/>
</dbReference>
<dbReference type="EMBL" id="JAMZED010000032">
    <property type="protein sequence ID" value="MCR6505533.1"/>
    <property type="molecule type" value="Genomic_DNA"/>
</dbReference>
<accession>A0A9X2SU07</accession>
<evidence type="ECO:0000256" key="1">
    <source>
        <dbReference type="SAM" id="MobiDB-lite"/>
    </source>
</evidence>
<reference evidence="2" key="2">
    <citation type="submission" date="2022-04" db="EMBL/GenBank/DDBJ databases">
        <authorList>
            <person name="Fokt H."/>
            <person name="Baines J."/>
        </authorList>
    </citation>
    <scope>NUCLEOTIDE SEQUENCE</scope>
    <source>
        <strain evidence="2">KH365_2</strain>
    </source>
</reference>
<comment type="caution">
    <text evidence="2">The sequence shown here is derived from an EMBL/GenBank/DDBJ whole genome shotgun (WGS) entry which is preliminary data.</text>
</comment>
<sequence>MAEDIKENAMSGGTPERLRGLAANGDSISPTLAEVAKALPKRNEFTIKLEPESSYSLRGYTYNTLFVYESLNFGGGCLVLLGWHATIVYGDSIFSNTDKANSISIYNTAQAEAVIKNNKTEKVTLKINVV</sequence>
<evidence type="ECO:0000313" key="2">
    <source>
        <dbReference type="EMBL" id="MCR6505533.1"/>
    </source>
</evidence>
<dbReference type="AlphaFoldDB" id="A0A9X2SU07"/>
<evidence type="ECO:0000313" key="3">
    <source>
        <dbReference type="Proteomes" id="UP001143192"/>
    </source>
</evidence>
<gene>
    <name evidence="2" type="ORF">M1B79_12865</name>
</gene>
<protein>
    <submittedName>
        <fullName evidence="2">Uncharacterized protein</fullName>
    </submittedName>
</protein>